<reference evidence="2" key="1">
    <citation type="journal article" date="2011" name="Genome Biol.">
        <title>Comparative genomics of the social amoebae Dictyostelium discoideum and Dictyostelium purpureum.</title>
        <authorList>
            <consortium name="US DOE Joint Genome Institute (JGI-PGF)"/>
            <person name="Sucgang R."/>
            <person name="Kuo A."/>
            <person name="Tian X."/>
            <person name="Salerno W."/>
            <person name="Parikh A."/>
            <person name="Feasley C.L."/>
            <person name="Dalin E."/>
            <person name="Tu H."/>
            <person name="Huang E."/>
            <person name="Barry K."/>
            <person name="Lindquist E."/>
            <person name="Shapiro H."/>
            <person name="Bruce D."/>
            <person name="Schmutz J."/>
            <person name="Salamov A."/>
            <person name="Fey P."/>
            <person name="Gaudet P."/>
            <person name="Anjard C."/>
            <person name="Babu M.M."/>
            <person name="Basu S."/>
            <person name="Bushmanova Y."/>
            <person name="van der Wel H."/>
            <person name="Katoh-Kurasawa M."/>
            <person name="Dinh C."/>
            <person name="Coutinho P.M."/>
            <person name="Saito T."/>
            <person name="Elias M."/>
            <person name="Schaap P."/>
            <person name="Kay R.R."/>
            <person name="Henrissat B."/>
            <person name="Eichinger L."/>
            <person name="Rivero F."/>
            <person name="Putnam N.H."/>
            <person name="West C.M."/>
            <person name="Loomis W.F."/>
            <person name="Chisholm R.L."/>
            <person name="Shaulsky G."/>
            <person name="Strassmann J.E."/>
            <person name="Queller D.C."/>
            <person name="Kuspa A."/>
            <person name="Grigoriev I.V."/>
        </authorList>
    </citation>
    <scope>NUCLEOTIDE SEQUENCE [LARGE SCALE GENOMIC DNA]</scope>
    <source>
        <strain evidence="2">QSDP1</strain>
    </source>
</reference>
<dbReference type="Proteomes" id="UP000001064">
    <property type="component" value="Unassembled WGS sequence"/>
</dbReference>
<dbReference type="KEGG" id="dpp:DICPUDRAFT_156460"/>
<organism evidence="1 2">
    <name type="scientific">Dictyostelium purpureum</name>
    <name type="common">Slime mold</name>
    <dbReference type="NCBI Taxonomy" id="5786"/>
    <lineage>
        <taxon>Eukaryota</taxon>
        <taxon>Amoebozoa</taxon>
        <taxon>Evosea</taxon>
        <taxon>Eumycetozoa</taxon>
        <taxon>Dictyostelia</taxon>
        <taxon>Dictyosteliales</taxon>
        <taxon>Dictyosteliaceae</taxon>
        <taxon>Dictyostelium</taxon>
    </lineage>
</organism>
<evidence type="ECO:0000313" key="2">
    <source>
        <dbReference type="Proteomes" id="UP000001064"/>
    </source>
</evidence>
<dbReference type="VEuPathDB" id="AmoebaDB:DICPUDRAFT_156460"/>
<accession>F0ZWM3</accession>
<sequence>MLPKYKISKPFNYRNDCMYANEEPLSFWNDLAKKVHCLSTLHPPIHSSLMEHQLKNMMKYLVNGLQSSDLAFKDKDGYFNIASRSDDTIIVSTFKYKGLCKNKEII</sequence>
<dbReference type="RefSeq" id="XP_003291815.1">
    <property type="nucleotide sequence ID" value="XM_003291767.1"/>
</dbReference>
<dbReference type="OrthoDB" id="10253869at2759"/>
<dbReference type="InParanoid" id="F0ZWM3"/>
<name>F0ZWM3_DICPU</name>
<gene>
    <name evidence="1" type="ORF">DICPUDRAFT_156460</name>
</gene>
<protein>
    <submittedName>
        <fullName evidence="1">Uncharacterized protein</fullName>
    </submittedName>
</protein>
<dbReference type="EMBL" id="GL871239">
    <property type="protein sequence ID" value="EGC31649.1"/>
    <property type="molecule type" value="Genomic_DNA"/>
</dbReference>
<proteinExistence type="predicted"/>
<keyword evidence="2" id="KW-1185">Reference proteome</keyword>
<dbReference type="AlphaFoldDB" id="F0ZWM3"/>
<evidence type="ECO:0000313" key="1">
    <source>
        <dbReference type="EMBL" id="EGC31649.1"/>
    </source>
</evidence>
<dbReference type="GeneID" id="10505563"/>